<dbReference type="InterPro" id="IPR054459">
    <property type="entry name" value="Bfc_dom"/>
</dbReference>
<sequence length="358" mass="41892">MDFIPHLLYMFDFVVDDVVITRKNHCAPEEYSTCVELTFRSSVYVNICDREYGGCIEPKQPQCGKCCIFALESPITPEDRLLVHVYKKRTDRCKFLIGFSEVRVKPLFDKVDKEFNTENWDWRSKRQNNMMNLPSLKGSNRDLLDTCECFNAGFQRLEQLCPSYTMAKRMLPLFNICQQQTGNMVLIMRLLCHGPTIVSHFKKVGKKLVPMPRPPDQHPCYIIPAERDGKRPTKGYRYFACNEDKLCPYDICEDEFDRDCPTVPCKYRCKKIVEHYRPCGDCADVDIFPRFASYDNLLVKRQQQMENNQKTICRKIRSSTEQNKPCGRCVDLTPGLDCNTNKKKRKHKKKSHKKTKKT</sequence>
<evidence type="ECO:0000313" key="3">
    <source>
        <dbReference type="Proteomes" id="UP000008792"/>
    </source>
</evidence>
<feature type="domain" description="Transcriptional cofactor Bfc" evidence="1">
    <location>
        <begin position="119"/>
        <end position="195"/>
    </location>
</feature>
<protein>
    <recommendedName>
        <fullName evidence="1">Transcriptional cofactor Bfc domain-containing protein</fullName>
    </recommendedName>
</protein>
<dbReference type="Pfam" id="PF22576">
    <property type="entry name" value="Bfc"/>
    <property type="match status" value="1"/>
</dbReference>
<dbReference type="HOGENOM" id="CLU_1066622_0_0_1"/>
<proteinExistence type="predicted"/>
<dbReference type="eggNOG" id="ENOG502S7AQ">
    <property type="taxonomic scope" value="Eukaryota"/>
</dbReference>
<accession>B4LG83</accession>
<reference evidence="2 3" key="1">
    <citation type="journal article" date="2007" name="Nature">
        <title>Evolution of genes and genomes on the Drosophila phylogeny.</title>
        <authorList>
            <consortium name="Drosophila 12 Genomes Consortium"/>
            <person name="Clark A.G."/>
            <person name="Eisen M.B."/>
            <person name="Smith D.R."/>
            <person name="Bergman C.M."/>
            <person name="Oliver B."/>
            <person name="Markow T.A."/>
            <person name="Kaufman T.C."/>
            <person name="Kellis M."/>
            <person name="Gelbart W."/>
            <person name="Iyer V.N."/>
            <person name="Pollard D.A."/>
            <person name="Sackton T.B."/>
            <person name="Larracuente A.M."/>
            <person name="Singh N.D."/>
            <person name="Abad J.P."/>
            <person name="Abt D.N."/>
            <person name="Adryan B."/>
            <person name="Aguade M."/>
            <person name="Akashi H."/>
            <person name="Anderson W.W."/>
            <person name="Aquadro C.F."/>
            <person name="Ardell D.H."/>
            <person name="Arguello R."/>
            <person name="Artieri C.G."/>
            <person name="Barbash D.A."/>
            <person name="Barker D."/>
            <person name="Barsanti P."/>
            <person name="Batterham P."/>
            <person name="Batzoglou S."/>
            <person name="Begun D."/>
            <person name="Bhutkar A."/>
            <person name="Blanco E."/>
            <person name="Bosak S.A."/>
            <person name="Bradley R.K."/>
            <person name="Brand A.D."/>
            <person name="Brent M.R."/>
            <person name="Brooks A.N."/>
            <person name="Brown R.H."/>
            <person name="Butlin R.K."/>
            <person name="Caggese C."/>
            <person name="Calvi B.R."/>
            <person name="Bernardo de Carvalho A."/>
            <person name="Caspi A."/>
            <person name="Castrezana S."/>
            <person name="Celniker S.E."/>
            <person name="Chang J.L."/>
            <person name="Chapple C."/>
            <person name="Chatterji S."/>
            <person name="Chinwalla A."/>
            <person name="Civetta A."/>
            <person name="Clifton S.W."/>
            <person name="Comeron J.M."/>
            <person name="Costello J.C."/>
            <person name="Coyne J.A."/>
            <person name="Daub J."/>
            <person name="David R.G."/>
            <person name="Delcher A.L."/>
            <person name="Delehaunty K."/>
            <person name="Do C.B."/>
            <person name="Ebling H."/>
            <person name="Edwards K."/>
            <person name="Eickbush T."/>
            <person name="Evans J.D."/>
            <person name="Filipski A."/>
            <person name="Findeiss S."/>
            <person name="Freyhult E."/>
            <person name="Fulton L."/>
            <person name="Fulton R."/>
            <person name="Garcia A.C."/>
            <person name="Gardiner A."/>
            <person name="Garfield D.A."/>
            <person name="Garvin B.E."/>
            <person name="Gibson G."/>
            <person name="Gilbert D."/>
            <person name="Gnerre S."/>
            <person name="Godfrey J."/>
            <person name="Good R."/>
            <person name="Gotea V."/>
            <person name="Gravely B."/>
            <person name="Greenberg A.J."/>
            <person name="Griffiths-Jones S."/>
            <person name="Gross S."/>
            <person name="Guigo R."/>
            <person name="Gustafson E.A."/>
            <person name="Haerty W."/>
            <person name="Hahn M.W."/>
            <person name="Halligan D.L."/>
            <person name="Halpern A.L."/>
            <person name="Halter G.M."/>
            <person name="Han M.V."/>
            <person name="Heger A."/>
            <person name="Hillier L."/>
            <person name="Hinrichs A.S."/>
            <person name="Holmes I."/>
            <person name="Hoskins R.A."/>
            <person name="Hubisz M.J."/>
            <person name="Hultmark D."/>
            <person name="Huntley M.A."/>
            <person name="Jaffe D.B."/>
            <person name="Jagadeeshan S."/>
            <person name="Jeck W.R."/>
            <person name="Johnson J."/>
            <person name="Jones C.D."/>
            <person name="Jordan W.C."/>
            <person name="Karpen G.H."/>
            <person name="Kataoka E."/>
            <person name="Keightley P.D."/>
            <person name="Kheradpour P."/>
            <person name="Kirkness E.F."/>
            <person name="Koerich L.B."/>
            <person name="Kristiansen K."/>
            <person name="Kudrna D."/>
            <person name="Kulathinal R.J."/>
            <person name="Kumar S."/>
            <person name="Kwok R."/>
            <person name="Lander E."/>
            <person name="Langley C.H."/>
            <person name="Lapoint R."/>
            <person name="Lazzaro B.P."/>
            <person name="Lee S.J."/>
            <person name="Levesque L."/>
            <person name="Li R."/>
            <person name="Lin C.F."/>
            <person name="Lin M.F."/>
            <person name="Lindblad-Toh K."/>
            <person name="Llopart A."/>
            <person name="Long M."/>
            <person name="Low L."/>
            <person name="Lozovsky E."/>
            <person name="Lu J."/>
            <person name="Luo M."/>
            <person name="Machado C.A."/>
            <person name="Makalowski W."/>
            <person name="Marzo M."/>
            <person name="Matsuda M."/>
            <person name="Matzkin L."/>
            <person name="McAllister B."/>
            <person name="McBride C.S."/>
            <person name="McKernan B."/>
            <person name="McKernan K."/>
            <person name="Mendez-Lago M."/>
            <person name="Minx P."/>
            <person name="Mollenhauer M.U."/>
            <person name="Montooth K."/>
            <person name="Mount S.M."/>
            <person name="Mu X."/>
            <person name="Myers E."/>
            <person name="Negre B."/>
            <person name="Newfeld S."/>
            <person name="Nielsen R."/>
            <person name="Noor M.A."/>
            <person name="O'Grady P."/>
            <person name="Pachter L."/>
            <person name="Papaceit M."/>
            <person name="Parisi M.J."/>
            <person name="Parisi M."/>
            <person name="Parts L."/>
            <person name="Pedersen J.S."/>
            <person name="Pesole G."/>
            <person name="Phillippy A.M."/>
            <person name="Ponting C.P."/>
            <person name="Pop M."/>
            <person name="Porcelli D."/>
            <person name="Powell J.R."/>
            <person name="Prohaska S."/>
            <person name="Pruitt K."/>
            <person name="Puig M."/>
            <person name="Quesneville H."/>
            <person name="Ram K.R."/>
            <person name="Rand D."/>
            <person name="Rasmussen M.D."/>
            <person name="Reed L.K."/>
            <person name="Reenan R."/>
            <person name="Reily A."/>
            <person name="Remington K.A."/>
            <person name="Rieger T.T."/>
            <person name="Ritchie M.G."/>
            <person name="Robin C."/>
            <person name="Rogers Y.H."/>
            <person name="Rohde C."/>
            <person name="Rozas J."/>
            <person name="Rubenfield M.J."/>
            <person name="Ruiz A."/>
            <person name="Russo S."/>
            <person name="Salzberg S.L."/>
            <person name="Sanchez-Gracia A."/>
            <person name="Saranga D.J."/>
            <person name="Sato H."/>
            <person name="Schaeffer S.W."/>
            <person name="Schatz M.C."/>
            <person name="Schlenke T."/>
            <person name="Schwartz R."/>
            <person name="Segarra C."/>
            <person name="Singh R.S."/>
            <person name="Sirot L."/>
            <person name="Sirota M."/>
            <person name="Sisneros N.B."/>
            <person name="Smith C.D."/>
            <person name="Smith T.F."/>
            <person name="Spieth J."/>
            <person name="Stage D.E."/>
            <person name="Stark A."/>
            <person name="Stephan W."/>
            <person name="Strausberg R.L."/>
            <person name="Strempel S."/>
            <person name="Sturgill D."/>
            <person name="Sutton G."/>
            <person name="Sutton G.G."/>
            <person name="Tao W."/>
            <person name="Teichmann S."/>
            <person name="Tobari Y.N."/>
            <person name="Tomimura Y."/>
            <person name="Tsolas J.M."/>
            <person name="Valente V.L."/>
            <person name="Venter E."/>
            <person name="Venter J.C."/>
            <person name="Vicario S."/>
            <person name="Vieira F.G."/>
            <person name="Vilella A.J."/>
            <person name="Villasante A."/>
            <person name="Walenz B."/>
            <person name="Wang J."/>
            <person name="Wasserman M."/>
            <person name="Watts T."/>
            <person name="Wilson D."/>
            <person name="Wilson R.K."/>
            <person name="Wing R.A."/>
            <person name="Wolfner M.F."/>
            <person name="Wong A."/>
            <person name="Wong G.K."/>
            <person name="Wu C.I."/>
            <person name="Wu G."/>
            <person name="Yamamoto D."/>
            <person name="Yang H.P."/>
            <person name="Yang S.P."/>
            <person name="Yorke J.A."/>
            <person name="Yoshida K."/>
            <person name="Zdobnov E."/>
            <person name="Zhang P."/>
            <person name="Zhang Y."/>
            <person name="Zimin A.V."/>
            <person name="Baldwin J."/>
            <person name="Abdouelleil A."/>
            <person name="Abdulkadir J."/>
            <person name="Abebe A."/>
            <person name="Abera B."/>
            <person name="Abreu J."/>
            <person name="Acer S.C."/>
            <person name="Aftuck L."/>
            <person name="Alexander A."/>
            <person name="An P."/>
            <person name="Anderson E."/>
            <person name="Anderson S."/>
            <person name="Arachi H."/>
            <person name="Azer M."/>
            <person name="Bachantsang P."/>
            <person name="Barry A."/>
            <person name="Bayul T."/>
            <person name="Berlin A."/>
            <person name="Bessette D."/>
            <person name="Bloom T."/>
            <person name="Blye J."/>
            <person name="Boguslavskiy L."/>
            <person name="Bonnet C."/>
            <person name="Boukhgalter B."/>
            <person name="Bourzgui I."/>
            <person name="Brown A."/>
            <person name="Cahill P."/>
            <person name="Channer S."/>
            <person name="Cheshatsang Y."/>
            <person name="Chuda L."/>
            <person name="Citroen M."/>
            <person name="Collymore A."/>
            <person name="Cooke P."/>
            <person name="Costello M."/>
            <person name="D'Aco K."/>
            <person name="Daza R."/>
            <person name="De Haan G."/>
            <person name="DeGray S."/>
            <person name="DeMaso C."/>
            <person name="Dhargay N."/>
            <person name="Dooley K."/>
            <person name="Dooley E."/>
            <person name="Doricent M."/>
            <person name="Dorje P."/>
            <person name="Dorjee K."/>
            <person name="Dupes A."/>
            <person name="Elong R."/>
            <person name="Falk J."/>
            <person name="Farina A."/>
            <person name="Faro S."/>
            <person name="Ferguson D."/>
            <person name="Fisher S."/>
            <person name="Foley C.D."/>
            <person name="Franke A."/>
            <person name="Friedrich D."/>
            <person name="Gadbois L."/>
            <person name="Gearin G."/>
            <person name="Gearin C.R."/>
            <person name="Giannoukos G."/>
            <person name="Goode T."/>
            <person name="Graham J."/>
            <person name="Grandbois E."/>
            <person name="Grewal S."/>
            <person name="Gyaltsen K."/>
            <person name="Hafez N."/>
            <person name="Hagos B."/>
            <person name="Hall J."/>
            <person name="Henson C."/>
            <person name="Hollinger A."/>
            <person name="Honan T."/>
            <person name="Huard M.D."/>
            <person name="Hughes L."/>
            <person name="Hurhula B."/>
            <person name="Husby M.E."/>
            <person name="Kamat A."/>
            <person name="Kanga B."/>
            <person name="Kashin S."/>
            <person name="Khazanovich D."/>
            <person name="Kisner P."/>
            <person name="Lance K."/>
            <person name="Lara M."/>
            <person name="Lee W."/>
            <person name="Lennon N."/>
            <person name="Letendre F."/>
            <person name="LeVine R."/>
            <person name="Lipovsky A."/>
            <person name="Liu X."/>
            <person name="Liu J."/>
            <person name="Liu S."/>
            <person name="Lokyitsang T."/>
            <person name="Lokyitsang Y."/>
            <person name="Lubonja R."/>
            <person name="Lui A."/>
            <person name="MacDonald P."/>
            <person name="Magnisalis V."/>
            <person name="Maru K."/>
            <person name="Matthews C."/>
            <person name="McCusker W."/>
            <person name="McDonough S."/>
            <person name="Mehta T."/>
            <person name="Meldrim J."/>
            <person name="Meneus L."/>
            <person name="Mihai O."/>
            <person name="Mihalev A."/>
            <person name="Mihova T."/>
            <person name="Mittelman R."/>
            <person name="Mlenga V."/>
            <person name="Montmayeur A."/>
            <person name="Mulrain L."/>
            <person name="Navidi A."/>
            <person name="Naylor J."/>
            <person name="Negash T."/>
            <person name="Nguyen T."/>
            <person name="Nguyen N."/>
            <person name="Nicol R."/>
            <person name="Norbu C."/>
            <person name="Norbu N."/>
            <person name="Novod N."/>
            <person name="O'Neill B."/>
            <person name="Osman S."/>
            <person name="Markiewicz E."/>
            <person name="Oyono O.L."/>
            <person name="Patti C."/>
            <person name="Phunkhang P."/>
            <person name="Pierre F."/>
            <person name="Priest M."/>
            <person name="Raghuraman S."/>
            <person name="Rege F."/>
            <person name="Reyes R."/>
            <person name="Rise C."/>
            <person name="Rogov P."/>
            <person name="Ross K."/>
            <person name="Ryan E."/>
            <person name="Settipalli S."/>
            <person name="Shea T."/>
            <person name="Sherpa N."/>
            <person name="Shi L."/>
            <person name="Shih D."/>
            <person name="Sparrow T."/>
            <person name="Spaulding J."/>
            <person name="Stalker J."/>
            <person name="Stange-Thomann N."/>
            <person name="Stavropoulos S."/>
            <person name="Stone C."/>
            <person name="Strader C."/>
            <person name="Tesfaye S."/>
            <person name="Thomson T."/>
            <person name="Thoulutsang Y."/>
            <person name="Thoulutsang D."/>
            <person name="Topham K."/>
            <person name="Topping I."/>
            <person name="Tsamla T."/>
            <person name="Vassiliev H."/>
            <person name="Vo A."/>
            <person name="Wangchuk T."/>
            <person name="Wangdi T."/>
            <person name="Weiand M."/>
            <person name="Wilkinson J."/>
            <person name="Wilson A."/>
            <person name="Yadav S."/>
            <person name="Young G."/>
            <person name="Yu Q."/>
            <person name="Zembek L."/>
            <person name="Zhong D."/>
            <person name="Zimmer A."/>
            <person name="Zwirko Z."/>
            <person name="Jaffe D.B."/>
            <person name="Alvarez P."/>
            <person name="Brockman W."/>
            <person name="Butler J."/>
            <person name="Chin C."/>
            <person name="Gnerre S."/>
            <person name="Grabherr M."/>
            <person name="Kleber M."/>
            <person name="Mauceli E."/>
            <person name="MacCallum I."/>
        </authorList>
    </citation>
    <scope>NUCLEOTIDE SEQUENCE [LARGE SCALE GENOMIC DNA]</scope>
    <source>
        <strain evidence="3">Tucson 15010-1051.87</strain>
    </source>
</reference>
<keyword evidence="3" id="KW-1185">Reference proteome</keyword>
<evidence type="ECO:0000259" key="1">
    <source>
        <dbReference type="Pfam" id="PF22576"/>
    </source>
</evidence>
<evidence type="ECO:0000313" key="2">
    <source>
        <dbReference type="EMBL" id="EDW69391.2"/>
    </source>
</evidence>
<gene>
    <name evidence="2" type="primary">Dvir\GJ12139</name>
    <name evidence="2" type="ORF">Dvir_GJ12139</name>
</gene>
<dbReference type="AlphaFoldDB" id="B4LG83"/>
<dbReference type="Proteomes" id="UP000008792">
    <property type="component" value="Unassembled WGS sequence"/>
</dbReference>
<dbReference type="OrthoDB" id="6624851at2759"/>
<dbReference type="InParanoid" id="B4LG83"/>
<name>B4LG83_DROVI</name>
<dbReference type="EMBL" id="CH940647">
    <property type="protein sequence ID" value="EDW69391.2"/>
    <property type="molecule type" value="Genomic_DNA"/>
</dbReference>
<organism evidence="2 3">
    <name type="scientific">Drosophila virilis</name>
    <name type="common">Fruit fly</name>
    <dbReference type="NCBI Taxonomy" id="7244"/>
    <lineage>
        <taxon>Eukaryota</taxon>
        <taxon>Metazoa</taxon>
        <taxon>Ecdysozoa</taxon>
        <taxon>Arthropoda</taxon>
        <taxon>Hexapoda</taxon>
        <taxon>Insecta</taxon>
        <taxon>Pterygota</taxon>
        <taxon>Neoptera</taxon>
        <taxon>Endopterygota</taxon>
        <taxon>Diptera</taxon>
        <taxon>Brachycera</taxon>
        <taxon>Muscomorpha</taxon>
        <taxon>Ephydroidea</taxon>
        <taxon>Drosophilidae</taxon>
        <taxon>Drosophila</taxon>
    </lineage>
</organism>
<dbReference type="KEGG" id="dvi:6622797"/>